<evidence type="ECO:0000313" key="1">
    <source>
        <dbReference type="EMBL" id="PRH81243.1"/>
    </source>
</evidence>
<keyword evidence="2" id="KW-1185">Reference proteome</keyword>
<sequence length="122" mass="13670">MDESIEVQRNDIDDLVTISVEAWKFVRLFQRAVAKLDPSEQAKFVSQARYMQKKVDSLMGARGIRLESLEGMRFEPGLAATPLNLDEFESPHESLVVLQMIEPVVMGPEGVMRTGTYVLGAL</sequence>
<dbReference type="AlphaFoldDB" id="A0A2P6M5F1"/>
<protein>
    <submittedName>
        <fullName evidence="1">Uncharacterized protein</fullName>
    </submittedName>
</protein>
<dbReference type="EMBL" id="PVLF01000035">
    <property type="protein sequence ID" value="PRH81243.1"/>
    <property type="molecule type" value="Genomic_DNA"/>
</dbReference>
<dbReference type="Proteomes" id="UP000241736">
    <property type="component" value="Unassembled WGS sequence"/>
</dbReference>
<reference evidence="1 2" key="1">
    <citation type="submission" date="2018-03" db="EMBL/GenBank/DDBJ databases">
        <title>Arenimonas caeni sp. nov., isolated from activated sludge.</title>
        <authorList>
            <person name="Liu H."/>
        </authorList>
    </citation>
    <scope>NUCLEOTIDE SEQUENCE [LARGE SCALE GENOMIC DNA]</scope>
    <source>
        <strain evidence="2">z29</strain>
    </source>
</reference>
<accession>A0A2P6M5F1</accession>
<dbReference type="RefSeq" id="WP_106991576.1">
    <property type="nucleotide sequence ID" value="NZ_KZ679109.1"/>
</dbReference>
<gene>
    <name evidence="1" type="ORF">C6N40_13635</name>
</gene>
<proteinExistence type="predicted"/>
<dbReference type="OrthoDB" id="8480692at2"/>
<name>A0A2P6M5F1_9GAMM</name>
<organism evidence="1 2">
    <name type="scientific">Arenimonas caeni</name>
    <dbReference type="NCBI Taxonomy" id="2058085"/>
    <lineage>
        <taxon>Bacteria</taxon>
        <taxon>Pseudomonadati</taxon>
        <taxon>Pseudomonadota</taxon>
        <taxon>Gammaproteobacteria</taxon>
        <taxon>Lysobacterales</taxon>
        <taxon>Lysobacteraceae</taxon>
        <taxon>Arenimonas</taxon>
    </lineage>
</organism>
<evidence type="ECO:0000313" key="2">
    <source>
        <dbReference type="Proteomes" id="UP000241736"/>
    </source>
</evidence>
<comment type="caution">
    <text evidence="1">The sequence shown here is derived from an EMBL/GenBank/DDBJ whole genome shotgun (WGS) entry which is preliminary data.</text>
</comment>